<reference evidence="3" key="1">
    <citation type="submission" date="2008-03" db="EMBL/GenBank/DDBJ databases">
        <title>Annotation of Ixodes scapularis.</title>
        <authorList>
            <consortium name="Ixodes scapularis Genome Project Consortium"/>
            <person name="Caler E."/>
            <person name="Hannick L.I."/>
            <person name="Bidwell S."/>
            <person name="Joardar V."/>
            <person name="Thiagarajan M."/>
            <person name="Amedeo P."/>
            <person name="Galinsky K.J."/>
            <person name="Schobel S."/>
            <person name="Inman J."/>
            <person name="Hostetler J."/>
            <person name="Miller J."/>
            <person name="Hammond M."/>
            <person name="Megy K."/>
            <person name="Lawson D."/>
            <person name="Kodira C."/>
            <person name="Sutton G."/>
            <person name="Meyer J."/>
            <person name="Hill C.A."/>
            <person name="Birren B."/>
            <person name="Nene V."/>
            <person name="Collins F."/>
            <person name="Alarcon-Chaidez F."/>
            <person name="Wikel S."/>
            <person name="Strausberg R."/>
        </authorList>
    </citation>
    <scope>NUCLEOTIDE SEQUENCE [LARGE SCALE GENOMIC DNA]</scope>
    <source>
        <strain evidence="3">Wikel</strain>
    </source>
</reference>
<dbReference type="SUPFAM" id="SSF56801">
    <property type="entry name" value="Acetyl-CoA synthetase-like"/>
    <property type="match status" value="1"/>
</dbReference>
<dbReference type="VEuPathDB" id="VectorBase:ISCP_031767"/>
<dbReference type="Gene3D" id="2.30.38.10">
    <property type="entry name" value="Luciferase, Domain 3"/>
    <property type="match status" value="1"/>
</dbReference>
<dbReference type="EMBL" id="ABJB010035796">
    <property type="status" value="NOT_ANNOTATED_CDS"/>
    <property type="molecule type" value="Genomic_DNA"/>
</dbReference>
<evidence type="ECO:0000313" key="3">
    <source>
        <dbReference type="Proteomes" id="UP000001555"/>
    </source>
</evidence>
<sequence>MECAVSILRRHCEIKEMVLKAFIEHGIVHSPYPGGSVPKISVYQALKERLAQYGEGTALICKGKEVTYFEMLRMLQRYAAGFQSHGVKPGDKVLVHVEDSVESLVAMYGIVCAGGVVIPSEPGSEQGEVLRKLEDGNASHVLTTRGEAYLFKRLTEGTQMQITTLFADSMAVHQLAANMLRSGIRLPSVKHVVVIAIRVTERAAETIMSAFDLKSFRSMYGTTEYANVISWLPRETMEYNTIGFPAPDVKIKGKDALLNRSVNSFEDLTKIMAEANLKATFRKLVDENVPHPNTRLPALLKQKSISLKKYEKHWKKRNLRRANCLAKKARAYANKLSKFHRL</sequence>
<dbReference type="EMBL" id="ABJB010222075">
    <property type="status" value="NOT_ANNOTATED_CDS"/>
    <property type="molecule type" value="Genomic_DNA"/>
</dbReference>
<dbReference type="EMBL" id="ABJB010248818">
    <property type="status" value="NOT_ANNOTATED_CDS"/>
    <property type="molecule type" value="Genomic_DNA"/>
</dbReference>
<proteinExistence type="predicted"/>
<dbReference type="InterPro" id="IPR000873">
    <property type="entry name" value="AMP-dep_synth/lig_dom"/>
</dbReference>
<dbReference type="EMBL" id="ABJB010359592">
    <property type="status" value="NOT_ANNOTATED_CDS"/>
    <property type="molecule type" value="Genomic_DNA"/>
</dbReference>
<dbReference type="Pfam" id="PF00501">
    <property type="entry name" value="AMP-binding"/>
    <property type="match status" value="1"/>
</dbReference>
<dbReference type="HOGENOM" id="CLU_812065_0_0_1"/>
<dbReference type="PANTHER" id="PTHR43767:SF1">
    <property type="entry name" value="NONRIBOSOMAL PEPTIDE SYNTHASE PES1 (EUROFUNG)-RELATED"/>
    <property type="match status" value="1"/>
</dbReference>
<evidence type="ECO:0000259" key="1">
    <source>
        <dbReference type="Pfam" id="PF00501"/>
    </source>
</evidence>
<dbReference type="EMBL" id="ABJB010731892">
    <property type="status" value="NOT_ANNOTATED_CDS"/>
    <property type="molecule type" value="Genomic_DNA"/>
</dbReference>
<dbReference type="VEuPathDB" id="VectorBase:ISCW020072"/>
<dbReference type="EMBL" id="ABJB010226221">
    <property type="status" value="NOT_ANNOTATED_CDS"/>
    <property type="molecule type" value="Genomic_DNA"/>
</dbReference>
<protein>
    <submittedName>
        <fullName evidence="2">AMP dependent CoA ligase, putative</fullName>
    </submittedName>
</protein>
<dbReference type="EMBL" id="ABJB011075233">
    <property type="status" value="NOT_ANNOTATED_CDS"/>
    <property type="molecule type" value="Genomic_DNA"/>
</dbReference>
<dbReference type="EMBL" id="ABJB010192758">
    <property type="status" value="NOT_ANNOTATED_CDS"/>
    <property type="molecule type" value="Genomic_DNA"/>
</dbReference>
<feature type="domain" description="AMP-dependent synthetase/ligase" evidence="1">
    <location>
        <begin position="47"/>
        <end position="147"/>
    </location>
</feature>
<dbReference type="Proteomes" id="UP000001555">
    <property type="component" value="Unassembled WGS sequence"/>
</dbReference>
<accession>A0A1S4LVW3</accession>
<dbReference type="PaxDb" id="6945-B7PXZ1"/>
<dbReference type="Gene3D" id="3.40.50.12780">
    <property type="entry name" value="N-terminal domain of ligase-like"/>
    <property type="match status" value="1"/>
</dbReference>
<keyword evidence="3" id="KW-1185">Reference proteome</keyword>
<organism evidence="2 3">
    <name type="scientific">Ixodes scapularis</name>
    <name type="common">Black-legged tick</name>
    <name type="synonym">Deer tick</name>
    <dbReference type="NCBI Taxonomy" id="6945"/>
    <lineage>
        <taxon>Eukaryota</taxon>
        <taxon>Metazoa</taxon>
        <taxon>Ecdysozoa</taxon>
        <taxon>Arthropoda</taxon>
        <taxon>Chelicerata</taxon>
        <taxon>Arachnida</taxon>
        <taxon>Acari</taxon>
        <taxon>Parasitiformes</taxon>
        <taxon>Ixodida</taxon>
        <taxon>Ixodoidea</taxon>
        <taxon>Ixodidae</taxon>
        <taxon>Ixodinae</taxon>
        <taxon>Ixodes</taxon>
    </lineage>
</organism>
<evidence type="ECO:0000313" key="2">
    <source>
        <dbReference type="EnsemblMetazoa" id="ISCW020072-PA"/>
    </source>
</evidence>
<dbReference type="Gene3D" id="3.40.50.980">
    <property type="match status" value="1"/>
</dbReference>
<dbReference type="EMBL" id="ABJB010275097">
    <property type="status" value="NOT_ANNOTATED_CDS"/>
    <property type="molecule type" value="Genomic_DNA"/>
</dbReference>
<dbReference type="InterPro" id="IPR050237">
    <property type="entry name" value="ATP-dep_AMP-bd_enzyme"/>
</dbReference>
<reference evidence="2" key="2">
    <citation type="submission" date="2020-05" db="UniProtKB">
        <authorList>
            <consortium name="EnsemblMetazoa"/>
        </authorList>
    </citation>
    <scope>IDENTIFICATION</scope>
    <source>
        <strain evidence="2">wikel</strain>
    </source>
</reference>
<dbReference type="InterPro" id="IPR042099">
    <property type="entry name" value="ANL_N_sf"/>
</dbReference>
<dbReference type="PANTHER" id="PTHR43767">
    <property type="entry name" value="LONG-CHAIN-FATTY-ACID--COA LIGASE"/>
    <property type="match status" value="1"/>
</dbReference>
<dbReference type="VEuPathDB" id="VectorBase:ISCI020072"/>
<dbReference type="OrthoDB" id="6510610at2759"/>
<name>A0A1S4LVW3_IXOSC</name>
<dbReference type="EMBL" id="ABJB010083577">
    <property type="status" value="NOT_ANNOTATED_CDS"/>
    <property type="molecule type" value="Genomic_DNA"/>
</dbReference>
<dbReference type="VEuPathDB" id="VectorBase:ISCP_032555"/>
<dbReference type="EnsemblMetazoa" id="ISCW020072-RA">
    <property type="protein sequence ID" value="ISCW020072-PA"/>
    <property type="gene ID" value="ISCW020072"/>
</dbReference>